<accession>A0A3M7G8Z4</accession>
<dbReference type="Pfam" id="PF24883">
    <property type="entry name" value="NPHP3_N"/>
    <property type="match status" value="1"/>
</dbReference>
<feature type="domain" description="Nephrocystin 3-like N-terminal" evidence="2">
    <location>
        <begin position="279"/>
        <end position="439"/>
    </location>
</feature>
<dbReference type="InterPro" id="IPR056884">
    <property type="entry name" value="NPHP3-like_N"/>
</dbReference>
<dbReference type="AlphaFoldDB" id="A0A3M7G8Z4"/>
<keyword evidence="1" id="KW-0677">Repeat</keyword>
<dbReference type="Proteomes" id="UP000269539">
    <property type="component" value="Unassembled WGS sequence"/>
</dbReference>
<dbReference type="InterPro" id="IPR027417">
    <property type="entry name" value="P-loop_NTPase"/>
</dbReference>
<dbReference type="PANTHER" id="PTHR10039:SF15">
    <property type="entry name" value="NACHT DOMAIN-CONTAINING PROTEIN"/>
    <property type="match status" value="1"/>
</dbReference>
<gene>
    <name evidence="3" type="ORF">D0864_04831</name>
</gene>
<protein>
    <recommendedName>
        <fullName evidence="2">Nephrocystin 3-like N-terminal domain-containing protein</fullName>
    </recommendedName>
</protein>
<evidence type="ECO:0000313" key="3">
    <source>
        <dbReference type="EMBL" id="RMY97297.1"/>
    </source>
</evidence>
<dbReference type="PANTHER" id="PTHR10039">
    <property type="entry name" value="AMELOGENIN"/>
    <property type="match status" value="1"/>
</dbReference>
<dbReference type="EMBL" id="QWIO01000428">
    <property type="protein sequence ID" value="RMY97297.1"/>
    <property type="molecule type" value="Genomic_DNA"/>
</dbReference>
<proteinExistence type="predicted"/>
<organism evidence="3 4">
    <name type="scientific">Hortaea werneckii</name>
    <name type="common">Black yeast</name>
    <name type="synonym">Cladosporium werneckii</name>
    <dbReference type="NCBI Taxonomy" id="91943"/>
    <lineage>
        <taxon>Eukaryota</taxon>
        <taxon>Fungi</taxon>
        <taxon>Dikarya</taxon>
        <taxon>Ascomycota</taxon>
        <taxon>Pezizomycotina</taxon>
        <taxon>Dothideomycetes</taxon>
        <taxon>Dothideomycetidae</taxon>
        <taxon>Mycosphaerellales</taxon>
        <taxon>Teratosphaeriaceae</taxon>
        <taxon>Hortaea</taxon>
    </lineage>
</organism>
<evidence type="ECO:0000256" key="1">
    <source>
        <dbReference type="ARBA" id="ARBA00022737"/>
    </source>
</evidence>
<sequence length="1272" mass="142088">MSRLRANMRRVRMKLGRIYTETEQDTQPGADIAHAEVADEPSKNEACQADPLKPANQDQEHTIQGSQHQQQTIEDAICEREARRQETSTAKVTSLFRNLYPIAKLTAGLAKDIGGGLLPAAGAVGAGLGCLFELLMKPHAQTEVILDLLQRISGSKRLLENLHDVPSRDLDVDVLLAALHLSTALTRFMEGSLVWLDKGALAKFGSVTLTEDRLKASCADITKTRQDLNEAMQNEAFFMAKQSNLEVQQATLLAKICKANEHDFHLAKQDSLRNRRLPGTGTLFLDQESYADFRGGKTRLLWCTGMRKTYIASAIIDDLEVYSRHRDVGLAYVFFERGMEQVQDDDSAIAALTWQLMARKPGLLWKSKQLLGNDRMSNLERKMLFCQACSSFEQIFLVVDALDELSAEAKVLHRLMKHLVSLVVDESPSSRIKICLTSRENPSIWSMVENALSMAKKPAKKVEFRASEDDIRTLVEAEAEQDPGFLFCESQDPPLRYDFVQNVVERSGRIDHINDYYVDDIKRIEQRPEEDKRRAFRLLSWVVNTPTPLRSEELAVAMAIECRPPGSGPKWSPVNIDRYIALTEGLLIVNRISRISDLSMGSVEFNGRSSNDIEEIPGRADVDGRGFAPTRKYHVFDHVVTAAHETVLQFLSSKSDTSMYIADGKARLAGICLNFFIDHVDFTRLLEAAPVESLLRSREEFREILEGNLHRLQYRAPGFASWAFCYWGDCYPKGHSERSSHRKRLTGLVNCYSTDEIETPGLHLLHLCAAWNWLSLAEDLLAASTKPDICCCTSSLRSRWMSRFHYSMTPLDFAVLNRQSQMAQLLLTGAHPDFDHHQHHQMLLRLALEHTDAPTSRVLLQKGVVNVNEPSCHTGVTPLGLLLRPLTYLSSSIDEKQRILATMDVVLAHSQLEINAQDVKTGEGAVHFVPRVPGIAALQLLDRLVRAGIDIHQATAFRGTTVLMLSSWLGRADVVARLLELSGSQADAVDACQRTALHYACIPVRYRDSTWGETSNSSEERDNASQYRDCRMVLDLLRQKTLDIDARDSIGRTSLAWACLCTKAKFIGAKRATWEARWTREQLSPDAGIDDLYDHTLPDSDAFQVAVAFLLDAGANPHIVDKAGHSPLDHANAMLDLANKRFACALEVLRTGWDPDILETHLPLSYGAWVALFDHPDTPSVDGIMLDSVDLDLFLPARALRLIIKLLKSKGAQSSNPRRVEADAGCPERGSTQSRGVALRGVVVGHFRLLRHNLHAQARFLPNAVAVPASFT</sequence>
<comment type="caution">
    <text evidence="3">The sequence shown here is derived from an EMBL/GenBank/DDBJ whole genome shotgun (WGS) entry which is preliminary data.</text>
</comment>
<dbReference type="InterPro" id="IPR036770">
    <property type="entry name" value="Ankyrin_rpt-contain_sf"/>
</dbReference>
<dbReference type="Gene3D" id="3.40.50.300">
    <property type="entry name" value="P-loop containing nucleotide triphosphate hydrolases"/>
    <property type="match status" value="1"/>
</dbReference>
<dbReference type="SUPFAM" id="SSF48403">
    <property type="entry name" value="Ankyrin repeat"/>
    <property type="match status" value="1"/>
</dbReference>
<reference evidence="3 4" key="1">
    <citation type="journal article" date="2018" name="BMC Genomics">
        <title>Genomic evidence for intraspecific hybridization in a clonal and extremely halotolerant yeast.</title>
        <authorList>
            <person name="Gostincar C."/>
            <person name="Stajich J.E."/>
            <person name="Zupancic J."/>
            <person name="Zalar P."/>
            <person name="Gunde-Cimerman N."/>
        </authorList>
    </citation>
    <scope>NUCLEOTIDE SEQUENCE [LARGE SCALE GENOMIC DNA]</scope>
    <source>
        <strain evidence="3 4">EXF-10513</strain>
    </source>
</reference>
<name>A0A3M7G8Z4_HORWE</name>
<dbReference type="Gene3D" id="1.25.40.20">
    <property type="entry name" value="Ankyrin repeat-containing domain"/>
    <property type="match status" value="2"/>
</dbReference>
<evidence type="ECO:0000259" key="2">
    <source>
        <dbReference type="Pfam" id="PF24883"/>
    </source>
</evidence>
<evidence type="ECO:0000313" key="4">
    <source>
        <dbReference type="Proteomes" id="UP000269539"/>
    </source>
</evidence>